<dbReference type="AlphaFoldDB" id="A0A161KB90"/>
<name>A0A161KB90_9SYNE</name>
<feature type="domain" description="CobN/magnesium chelatase" evidence="1">
    <location>
        <begin position="141"/>
        <end position="946"/>
    </location>
</feature>
<dbReference type="Proteomes" id="UP000182631">
    <property type="component" value="Unassembled WGS sequence"/>
</dbReference>
<proteinExistence type="predicted"/>
<dbReference type="Pfam" id="PF02514">
    <property type="entry name" value="CobN-Mg_chel"/>
    <property type="match status" value="2"/>
</dbReference>
<keyword evidence="3" id="KW-1185">Reference proteome</keyword>
<accession>A0A161KB90</accession>
<reference evidence="3" key="1">
    <citation type="submission" date="2016-02" db="EMBL/GenBank/DDBJ databases">
        <authorList>
            <person name="liu f."/>
        </authorList>
    </citation>
    <scope>NUCLEOTIDE SEQUENCE [LARGE SCALE GENOMIC DNA]</scope>
</reference>
<evidence type="ECO:0000259" key="1">
    <source>
        <dbReference type="Pfam" id="PF02514"/>
    </source>
</evidence>
<feature type="domain" description="CobN/magnesium chelatase" evidence="1">
    <location>
        <begin position="955"/>
        <end position="1182"/>
    </location>
</feature>
<protein>
    <submittedName>
        <fullName evidence="2">CobN component of cobalt chelatase involved in B12 biosynthesis</fullName>
    </submittedName>
</protein>
<dbReference type="PANTHER" id="PTHR44119">
    <property type="entry name" value="MAGNESIUM-CHELATASE SUBUNIT CHLH, CHLOROPLASTIC"/>
    <property type="match status" value="1"/>
</dbReference>
<dbReference type="RefSeq" id="WP_074457121.1">
    <property type="nucleotide sequence ID" value="NZ_FITM01000068.1"/>
</dbReference>
<dbReference type="OrthoDB" id="9757976at2"/>
<organism evidence="2 3">
    <name type="scientific">Candidatus Synechococcus spongiarum</name>
    <dbReference type="NCBI Taxonomy" id="431041"/>
    <lineage>
        <taxon>Bacteria</taxon>
        <taxon>Bacillati</taxon>
        <taxon>Cyanobacteriota</taxon>
        <taxon>Cyanophyceae</taxon>
        <taxon>Synechococcales</taxon>
        <taxon>Synechococcaceae</taxon>
        <taxon>Synechococcus</taxon>
    </lineage>
</organism>
<dbReference type="InterPro" id="IPR011953">
    <property type="entry name" value="Cobalto_CobN"/>
</dbReference>
<evidence type="ECO:0000313" key="2">
    <source>
        <dbReference type="EMBL" id="CZB15016.1"/>
    </source>
</evidence>
<dbReference type="GO" id="GO:0051116">
    <property type="term" value="F:cobaltochelatase activity"/>
    <property type="evidence" value="ECO:0007669"/>
    <property type="project" value="InterPro"/>
</dbReference>
<gene>
    <name evidence="2" type="ORF">FLM9_577</name>
</gene>
<dbReference type="NCBIfam" id="TIGR02257">
    <property type="entry name" value="cobalto_cobN"/>
    <property type="match status" value="1"/>
</dbReference>
<dbReference type="GO" id="GO:0009236">
    <property type="term" value="P:cobalamin biosynthetic process"/>
    <property type="evidence" value="ECO:0007669"/>
    <property type="project" value="InterPro"/>
</dbReference>
<dbReference type="PANTHER" id="PTHR44119:SF4">
    <property type="entry name" value="AEROBIC COBALTOCHELATASE SUBUNIT COBN"/>
    <property type="match status" value="1"/>
</dbReference>
<dbReference type="CDD" id="cd10150">
    <property type="entry name" value="CobN_like"/>
    <property type="match status" value="1"/>
</dbReference>
<dbReference type="InterPro" id="IPR003672">
    <property type="entry name" value="CobN/Mg_chltase"/>
</dbReference>
<dbReference type="EMBL" id="FITM01000068">
    <property type="protein sequence ID" value="CZB15016.1"/>
    <property type="molecule type" value="Genomic_DNA"/>
</dbReference>
<sequence>MHRLAALPGVDDGQVGPLLVEQNPAPILMLTSADTDLATMATVLERAPQPCPMRGLNIAALAHPAVVDHYLRTTVAKARVVLLRLLGGRGVWSYGLEHLQEWQAAGGCLVVLDGVAPDPELESLSSTAPALTRALGDALRWGGPDNLAGVVAVLQDLAAGVEPQCPQPVPLADPLPHDWRQGDPGPAVGVLFYRAMAQAGDVALVDATVASLRAAGLAPKALLISGLRTPGIQSGIVALWRRQRVKLVLTATGFAAVGAATGAAEAGASLWDELDCPVLQMVCSSGTRQAWRESSVGLGPRDLGMQVVLPELDGRLLGRVVSFKEVQQRHPQLDCALLRYTPVAERLRWCGQWARAWLHLAATPPPQRRLAIVLANYPTRNSHLANGVGLDTPASVAACLGWLAAAGYGVAGELPSNGDQLIHRLVRGRSNDPRSLPLAPMAHLPLDAYETWFVQLPAPARQAVLERWGPPAQDDHLESEGFAIHGCHFGAVVVLIQPSRGYERDPQLSYHSPDLPPTHHYLATYHWLQTVHHADGVIHFGKHGNLEWLPGKGVGLSNNCFPDLALGPLPHLYPFIVNDPGEGAQAKRRSQALILDHLTPPLARAGLHGQEAVLEQRLDEYWQALQLGSDRAPRLRRELDAVLAALHLDAEGDLDQRLEQADGYLCELKEAQIRTGLHCYGVAPEPQQRLELLLALARCPRGDQPGLTQAMALDLGLALDPWASEEDAALSRQDRQRLHLPATARCAGDAMAALEDWAMELLEGKATAPGQRSRHCLEQVTADVVPRLDACPSREQHSLLRALAGGRIPPGPAGAPTRGRLDVLPTGRNFYSVDLRGLPTEAAWDLGRRAAALLLEQHEQQQGEPLRHLALSVWGTATMRNGGDEIAQALALMGVRPVWDGQQRRVVDLEVIPLAQLGRPRVDVTLRISGLFRDAFPNLVDLMHRAGLLLQQTTGESLGQIYGSAPGAYGAGLQGLMDSGAWETTGDLATAFLNWSQWRYSSSATGELQVRQDRDGLCNRLRQVDGVLHNQDNREHDLLDSDDYYQFQGGLAATVTHLRGRFPALWFGDHARPERPRVHRLARELDKVIRSRLLNPRWLEGMGRHGYRGGFELSASLNYLFAYDASTGVVPDWAYSAIAQQWLLEPGRQAALKRSNPWALQEMGERLLEAHRRGLWEDAKEEQIQALEALVRQVDADLERT</sequence>
<evidence type="ECO:0000313" key="3">
    <source>
        <dbReference type="Proteomes" id="UP000182631"/>
    </source>
</evidence>